<dbReference type="RefSeq" id="WP_004994221.1">
    <property type="nucleotide sequence ID" value="NZ_DS999642.1"/>
</dbReference>
<accession>D6AAH5</accession>
<sequence>MADGVRKRLGVLAGVLAGAVLMGGFGLYATDSGPFRDVYCWGAWQENGGASFLGDEALEKSGSRRVWRESAPPSADRPRGTCWVAVSSTVEDDDSDEPLTFDERVIVDYGPVPAGVKEHRAWLTQNFHGSAAPLPDGLEGLVAGDRAMLVLPQACDVDGRPSVVTIRSESWGDGHLGRVAMPFTIGTYSDVTRMLLDAANTGMAHAGCAPEKPLHTRSPLVTVAERSERAGDPLCRVPGVSFEFGSRMNYQQQVGAVTQRLQTCSVVRETRGEPDEPIVQYVMAGGSRMTALFDGLPEGDGQGLVHVTCDGRRSVFYGHVQGAVAVDKAAVKRSFKNFVTSVGDRIGCETGGRA</sequence>
<dbReference type="AlphaFoldDB" id="D6AAH5"/>
<gene>
    <name evidence="1" type="ORF">SSFG_07745</name>
</gene>
<organism evidence="1 2">
    <name type="scientific">Streptomyces viridosporus (strain ATCC 14672 / DSM 40746 / JCM 4963 / KCTC 9882 / NRRL B-12104 / FH 1290)</name>
    <name type="common">Streptomyces ghanaensis</name>
    <dbReference type="NCBI Taxonomy" id="566461"/>
    <lineage>
        <taxon>Bacteria</taxon>
        <taxon>Bacillati</taxon>
        <taxon>Actinomycetota</taxon>
        <taxon>Actinomycetes</taxon>
        <taxon>Kitasatosporales</taxon>
        <taxon>Streptomycetaceae</taxon>
        <taxon>Streptomyces</taxon>
    </lineage>
</organism>
<reference evidence="2" key="1">
    <citation type="submission" date="2008-12" db="EMBL/GenBank/DDBJ databases">
        <title>Annotation of Streptomyces ghanaensis ATCC 14672.</title>
        <authorList>
            <consortium name="The Broad Institute Genome Sequencing Platform"/>
            <consortium name="Broad Institute Microbial Sequencing Center"/>
            <person name="Fischbach M."/>
            <person name="Ward D."/>
            <person name="Young S."/>
            <person name="Kodira C.D."/>
            <person name="Zeng Q."/>
            <person name="Koehrsen M."/>
            <person name="Godfrey P."/>
            <person name="Alvarado L."/>
            <person name="Berlin A.M."/>
            <person name="Borenstein D."/>
            <person name="Chen Z."/>
            <person name="Engels R."/>
            <person name="Freedman E."/>
            <person name="Gellesch M."/>
            <person name="Goldberg J."/>
            <person name="Griggs A."/>
            <person name="Gujja S."/>
            <person name="Heiman D.I."/>
            <person name="Hepburn T.A."/>
            <person name="Howarth C."/>
            <person name="Jen D."/>
            <person name="Larson L."/>
            <person name="Lewis B."/>
            <person name="Mehta T."/>
            <person name="Park D."/>
            <person name="Pearson M."/>
            <person name="Roberts A."/>
            <person name="Saif S."/>
            <person name="Shea T.D."/>
            <person name="Shenoy N."/>
            <person name="Sisk P."/>
            <person name="Stolte C."/>
            <person name="Sykes S.N."/>
            <person name="Walk T."/>
            <person name="White J."/>
            <person name="Yandava C."/>
            <person name="Straight P."/>
            <person name="Clardy J."/>
            <person name="Hung D."/>
            <person name="Kolter R."/>
            <person name="Mekalanos J."/>
            <person name="Walker S."/>
            <person name="Walsh C.T."/>
            <person name="Wieland B.L.C."/>
            <person name="Ilzarbe M."/>
            <person name="Galagan J."/>
            <person name="Nusbaum C."/>
            <person name="Birren B."/>
        </authorList>
    </citation>
    <scope>NUCLEOTIDE SEQUENCE [LARGE SCALE GENOMIC DNA]</scope>
    <source>
        <strain evidence="2">ATCC 14672 / DSM 40746 / JCM 4963 / KCTC 9882 / NRRL B-12104 / FH 1290</strain>
    </source>
</reference>
<dbReference type="eggNOG" id="ENOG5031E7P">
    <property type="taxonomic scope" value="Bacteria"/>
</dbReference>
<name>D6AAH5_STRV1</name>
<dbReference type="Proteomes" id="UP000003824">
    <property type="component" value="Unassembled WGS sequence"/>
</dbReference>
<protein>
    <submittedName>
        <fullName evidence="1">Predicted protein</fullName>
    </submittedName>
</protein>
<dbReference type="EMBL" id="DS999642">
    <property type="protein sequence ID" value="EFE72510.2"/>
    <property type="molecule type" value="Genomic_DNA"/>
</dbReference>
<proteinExistence type="predicted"/>
<evidence type="ECO:0000313" key="1">
    <source>
        <dbReference type="EMBL" id="EFE72510.2"/>
    </source>
</evidence>
<evidence type="ECO:0000313" key="2">
    <source>
        <dbReference type="Proteomes" id="UP000003824"/>
    </source>
</evidence>